<dbReference type="GO" id="GO:0016740">
    <property type="term" value="F:transferase activity"/>
    <property type="evidence" value="ECO:0007669"/>
    <property type="project" value="UniProtKB-KW"/>
</dbReference>
<dbReference type="GO" id="GO:0002144">
    <property type="term" value="C:cytosolic tRNA wobble base thiouridylase complex"/>
    <property type="evidence" value="ECO:0007669"/>
    <property type="project" value="TreeGrafter"/>
</dbReference>
<feature type="domain" description="2-thiouridine synthetase TtuA-like N-terminal LIM" evidence="5">
    <location>
        <begin position="2"/>
        <end position="27"/>
    </location>
</feature>
<dbReference type="GO" id="GO:0005524">
    <property type="term" value="F:ATP binding"/>
    <property type="evidence" value="ECO:0007669"/>
    <property type="project" value="UniProtKB-KW"/>
</dbReference>
<dbReference type="GO" id="GO:0000049">
    <property type="term" value="F:tRNA binding"/>
    <property type="evidence" value="ECO:0007669"/>
    <property type="project" value="TreeGrafter"/>
</dbReference>
<dbReference type="InterPro" id="IPR014729">
    <property type="entry name" value="Rossmann-like_a/b/a_fold"/>
</dbReference>
<feature type="binding site" evidence="2">
    <location>
        <begin position="53"/>
        <end position="55"/>
    </location>
    <ligand>
        <name>ATP</name>
        <dbReference type="ChEBI" id="CHEBI:30616"/>
    </ligand>
</feature>
<evidence type="ECO:0000259" key="4">
    <source>
        <dbReference type="Pfam" id="PF01171"/>
    </source>
</evidence>
<dbReference type="InterPro" id="IPR011063">
    <property type="entry name" value="TilS/TtcA_N"/>
</dbReference>
<protein>
    <submittedName>
        <fullName evidence="6">Adenine nucleotide alpha hydrolase family protein</fullName>
    </submittedName>
</protein>
<evidence type="ECO:0000256" key="3">
    <source>
        <dbReference type="SAM" id="MobiDB-lite"/>
    </source>
</evidence>
<dbReference type="KEGG" id="msum:OH143_09130"/>
<dbReference type="GeneID" id="4847284"/>
<dbReference type="PANTHER" id="PTHR11807">
    <property type="entry name" value="ATPASES OF THE PP SUPERFAMILY-RELATED"/>
    <property type="match status" value="1"/>
</dbReference>
<dbReference type="Gene3D" id="3.40.50.620">
    <property type="entry name" value="HUPs"/>
    <property type="match status" value="1"/>
</dbReference>
<gene>
    <name evidence="6" type="ORF">OH143_09130</name>
</gene>
<proteinExistence type="predicted"/>
<evidence type="ECO:0000259" key="5">
    <source>
        <dbReference type="Pfam" id="PF22082"/>
    </source>
</evidence>
<dbReference type="Proteomes" id="UP001156196">
    <property type="component" value="Chromosome"/>
</dbReference>
<feature type="binding site" evidence="2">
    <location>
        <position position="160"/>
    </location>
    <ligand>
        <name>ATP</name>
        <dbReference type="ChEBI" id="CHEBI:30616"/>
    </ligand>
</feature>
<feature type="region of interest" description="Disordered" evidence="3">
    <location>
        <begin position="285"/>
        <end position="314"/>
    </location>
</feature>
<feature type="compositionally biased region" description="Basic and acidic residues" evidence="3">
    <location>
        <begin position="285"/>
        <end position="294"/>
    </location>
</feature>
<organism evidence="6 7">
    <name type="scientific">Methanoculleus submarinus</name>
    <dbReference type="NCBI Taxonomy" id="204050"/>
    <lineage>
        <taxon>Archaea</taxon>
        <taxon>Methanobacteriati</taxon>
        <taxon>Methanobacteriota</taxon>
        <taxon>Stenosarchaea group</taxon>
        <taxon>Methanomicrobia</taxon>
        <taxon>Methanomicrobiales</taxon>
        <taxon>Methanomicrobiaceae</taxon>
        <taxon>Methanoculleus</taxon>
    </lineage>
</organism>
<keyword evidence="2" id="KW-0067">ATP-binding</keyword>
<keyword evidence="7" id="KW-1185">Reference proteome</keyword>
<keyword evidence="2" id="KW-0547">Nucleotide-binding</keyword>
<dbReference type="PIRSF" id="PIRSF004976">
    <property type="entry name" value="ATPase_YdaO"/>
    <property type="match status" value="1"/>
</dbReference>
<dbReference type="Pfam" id="PF22082">
    <property type="entry name" value="TtuA_LIM_N"/>
    <property type="match status" value="1"/>
</dbReference>
<evidence type="ECO:0000256" key="1">
    <source>
        <dbReference type="ARBA" id="ARBA00022679"/>
    </source>
</evidence>
<keyword evidence="1" id="KW-0808">Transferase</keyword>
<feature type="domain" description="tRNA(Ile)-lysidine/2-thiocytidine synthase N-terminal" evidence="4">
    <location>
        <begin position="50"/>
        <end position="211"/>
    </location>
</feature>
<dbReference type="GO" id="GO:0002143">
    <property type="term" value="P:tRNA wobble position uridine thiolation"/>
    <property type="evidence" value="ECO:0007669"/>
    <property type="project" value="TreeGrafter"/>
</dbReference>
<name>A0AAX3E6T0_9EURY</name>
<evidence type="ECO:0000313" key="6">
    <source>
        <dbReference type="EMBL" id="UYU17863.1"/>
    </source>
</evidence>
<dbReference type="GO" id="GO:0016787">
    <property type="term" value="F:hydrolase activity"/>
    <property type="evidence" value="ECO:0007669"/>
    <property type="project" value="UniProtKB-KW"/>
</dbReference>
<dbReference type="InterPro" id="IPR035107">
    <property type="entry name" value="tRNA_thiolation_TtcA_Ctu1"/>
</dbReference>
<keyword evidence="6" id="KW-0378">Hydrolase</keyword>
<accession>A0AAX3E6T0</accession>
<evidence type="ECO:0000313" key="7">
    <source>
        <dbReference type="Proteomes" id="UP001156196"/>
    </source>
</evidence>
<dbReference type="EMBL" id="CP109831">
    <property type="protein sequence ID" value="UYU17863.1"/>
    <property type="molecule type" value="Genomic_DNA"/>
</dbReference>
<reference evidence="6" key="1">
    <citation type="submission" date="2022-10" db="EMBL/GenBank/DDBJ databases">
        <title>Complete genome of Methanoculleus submarinus DSM 15122.</title>
        <authorList>
            <person name="Chen S.-C."/>
            <person name="Lai S.-J."/>
            <person name="You Y.-T."/>
        </authorList>
    </citation>
    <scope>NUCLEOTIDE SEQUENCE</scope>
    <source>
        <strain evidence="6">DSM 15122</strain>
    </source>
</reference>
<feature type="binding site" evidence="2">
    <location>
        <position position="84"/>
    </location>
    <ligand>
        <name>ATP</name>
        <dbReference type="ChEBI" id="CHEBI:30616"/>
    </ligand>
</feature>
<feature type="compositionally biased region" description="Low complexity" evidence="3">
    <location>
        <begin position="295"/>
        <end position="304"/>
    </location>
</feature>
<dbReference type="PANTHER" id="PTHR11807:SF12">
    <property type="entry name" value="CYTOPLASMIC TRNA 2-THIOLATION PROTEIN 1"/>
    <property type="match status" value="1"/>
</dbReference>
<feature type="binding site" evidence="2">
    <location>
        <position position="59"/>
    </location>
    <ligand>
        <name>ATP</name>
        <dbReference type="ChEBI" id="CHEBI:30616"/>
    </ligand>
</feature>
<feature type="binding site" evidence="2">
    <location>
        <position position="165"/>
    </location>
    <ligand>
        <name>ATP</name>
        <dbReference type="ChEBI" id="CHEBI:30616"/>
    </ligand>
</feature>
<evidence type="ECO:0000256" key="2">
    <source>
        <dbReference type="PIRSR" id="PIRSR004976-51"/>
    </source>
</evidence>
<dbReference type="InterPro" id="IPR054306">
    <property type="entry name" value="TtuA-like_LIM_N"/>
</dbReference>
<sequence>MQCSKCRRDAVIFQRYSGLHLCEHHFNRDFEAKAKRAIREHRWIESGDTVAVALSGGKDSSAVLFFLHRLLGERRDVRLMAITVDEGISGYRDPNQARKIAESMGVPWVTATFADEYRITLDEIVARKGTGLSCSYCGVLRRALMNRIAREHDVTKFAYGFNLDDEAQSVLMNALRGDAERLTRPMREAEGMVPRIKPFMYIPEREVALYAFLHVEGFDLAGCPYAGDALRGDVRGILDDYTYRHPATKYSLVNLGEALRGTERPETKMGFGICERCGERLPERQELEHREVRDATAGTAGARAPKNDVPSGTEFEHRRCEGAKPCGKICRTCQVLDEVRKGG</sequence>
<dbReference type="SUPFAM" id="SSF52402">
    <property type="entry name" value="Adenine nucleotide alpha hydrolases-like"/>
    <property type="match status" value="1"/>
</dbReference>
<dbReference type="RefSeq" id="WP_011843326.1">
    <property type="nucleotide sequence ID" value="NZ_CP109831.1"/>
</dbReference>
<dbReference type="AlphaFoldDB" id="A0AAX3E6T0"/>
<dbReference type="Pfam" id="PF01171">
    <property type="entry name" value="ATP_bind_3"/>
    <property type="match status" value="1"/>
</dbReference>